<evidence type="ECO:0000256" key="1">
    <source>
        <dbReference type="SAM" id="MobiDB-lite"/>
    </source>
</evidence>
<dbReference type="EMBL" id="KZ989344">
    <property type="protein sequence ID" value="RKP26744.1"/>
    <property type="molecule type" value="Genomic_DNA"/>
</dbReference>
<organism evidence="2 3">
    <name type="scientific">Syncephalis pseudoplumigaleata</name>
    <dbReference type="NCBI Taxonomy" id="1712513"/>
    <lineage>
        <taxon>Eukaryota</taxon>
        <taxon>Fungi</taxon>
        <taxon>Fungi incertae sedis</taxon>
        <taxon>Zoopagomycota</taxon>
        <taxon>Zoopagomycotina</taxon>
        <taxon>Zoopagomycetes</taxon>
        <taxon>Zoopagales</taxon>
        <taxon>Piptocephalidaceae</taxon>
        <taxon>Syncephalis</taxon>
    </lineage>
</organism>
<keyword evidence="3" id="KW-1185">Reference proteome</keyword>
<protein>
    <submittedName>
        <fullName evidence="2">Uncharacterized protein</fullName>
    </submittedName>
</protein>
<accession>A0A4P9Z2M1</accession>
<gene>
    <name evidence="2" type="ORF">SYNPS1DRAFT_27570</name>
</gene>
<evidence type="ECO:0000313" key="2">
    <source>
        <dbReference type="EMBL" id="RKP26744.1"/>
    </source>
</evidence>
<proteinExistence type="predicted"/>
<feature type="region of interest" description="Disordered" evidence="1">
    <location>
        <begin position="180"/>
        <end position="199"/>
    </location>
</feature>
<feature type="compositionally biased region" description="Basic and acidic residues" evidence="1">
    <location>
        <begin position="273"/>
        <end position="285"/>
    </location>
</feature>
<evidence type="ECO:0000313" key="3">
    <source>
        <dbReference type="Proteomes" id="UP000278143"/>
    </source>
</evidence>
<feature type="region of interest" description="Disordered" evidence="1">
    <location>
        <begin position="212"/>
        <end position="296"/>
    </location>
</feature>
<name>A0A4P9Z2M1_9FUNG</name>
<feature type="compositionally biased region" description="Basic and acidic residues" evidence="1">
    <location>
        <begin position="180"/>
        <end position="193"/>
    </location>
</feature>
<dbReference type="Proteomes" id="UP000278143">
    <property type="component" value="Unassembled WGS sequence"/>
</dbReference>
<reference evidence="3" key="1">
    <citation type="journal article" date="2018" name="Nat. Microbiol.">
        <title>Leveraging single-cell genomics to expand the fungal tree of life.</title>
        <authorList>
            <person name="Ahrendt S.R."/>
            <person name="Quandt C.A."/>
            <person name="Ciobanu D."/>
            <person name="Clum A."/>
            <person name="Salamov A."/>
            <person name="Andreopoulos B."/>
            <person name="Cheng J.F."/>
            <person name="Woyke T."/>
            <person name="Pelin A."/>
            <person name="Henrissat B."/>
            <person name="Reynolds N.K."/>
            <person name="Benny G.L."/>
            <person name="Smith M.E."/>
            <person name="James T.Y."/>
            <person name="Grigoriev I.V."/>
        </authorList>
    </citation>
    <scope>NUCLEOTIDE SEQUENCE [LARGE SCALE GENOMIC DNA]</scope>
    <source>
        <strain evidence="3">Benny S71-1</strain>
    </source>
</reference>
<feature type="compositionally biased region" description="Basic and acidic residues" evidence="1">
    <location>
        <begin position="243"/>
        <end position="255"/>
    </location>
</feature>
<dbReference type="AlphaFoldDB" id="A0A4P9Z2M1"/>
<sequence>MYCRLLQSSELHCIAGDGGGREMAMVGRDGLLDVDSRGVRLFALCVVRFDQLCGHSGYVAAMVDKGSGGEKPGRWTIKHEEYLGEVANDPKDEEQAAHDVARDNETHRLDAVLGQVLPGVRAVQAILVVGDVAEDRREEDVDGQDGRQPGVRYRLRVVGDAAAVRLDGDGHDGYAEKHEAHLQHEHQRADHGHPSPAKKRQVCLVQQNEAVGNGGEAEGDHAVPYHLPARHGGQQAAQDDDDEHARAEERGEHAAPRRQHSRPLQRDADDDAQVVHEQERQHGKEQNLPLEAGRPGLELMPGQMLLGRATHIVEAGE</sequence>